<dbReference type="EMBL" id="CABFNQ020000736">
    <property type="protein sequence ID" value="CAH0028746.1"/>
    <property type="molecule type" value="Genomic_DNA"/>
</dbReference>
<accession>A0A9N9VTH5</accession>
<keyword evidence="2" id="KW-1185">Reference proteome</keyword>
<dbReference type="GO" id="GO:0020037">
    <property type="term" value="F:heme binding"/>
    <property type="evidence" value="ECO:0007669"/>
    <property type="project" value="InterPro"/>
</dbReference>
<reference evidence="1" key="1">
    <citation type="submission" date="2021-10" db="EMBL/GenBank/DDBJ databases">
        <authorList>
            <person name="Piombo E."/>
        </authorList>
    </citation>
    <scope>NUCLEOTIDE SEQUENCE</scope>
</reference>
<evidence type="ECO:0000313" key="1">
    <source>
        <dbReference type="EMBL" id="CAH0028746.1"/>
    </source>
</evidence>
<dbReference type="OrthoDB" id="10547194at2759"/>
<dbReference type="InterPro" id="IPR036396">
    <property type="entry name" value="Cyt_P450_sf"/>
</dbReference>
<dbReference type="SUPFAM" id="SSF48264">
    <property type="entry name" value="Cytochrome P450"/>
    <property type="match status" value="1"/>
</dbReference>
<comment type="caution">
    <text evidence="1">The sequence shown here is derived from an EMBL/GenBank/DDBJ whole genome shotgun (WGS) entry which is preliminary data.</text>
</comment>
<dbReference type="GO" id="GO:0005506">
    <property type="term" value="F:iron ion binding"/>
    <property type="evidence" value="ECO:0007669"/>
    <property type="project" value="InterPro"/>
</dbReference>
<dbReference type="GO" id="GO:0016705">
    <property type="term" value="F:oxidoreductase activity, acting on paired donors, with incorporation or reduction of molecular oxygen"/>
    <property type="evidence" value="ECO:0007669"/>
    <property type="project" value="InterPro"/>
</dbReference>
<name>A0A9N9VTH5_9HYPO</name>
<dbReference type="Proteomes" id="UP000696573">
    <property type="component" value="Unassembled WGS sequence"/>
</dbReference>
<proteinExistence type="predicted"/>
<organism evidence="1 2">
    <name type="scientific">Clonostachys rhizophaga</name>
    <dbReference type="NCBI Taxonomy" id="160324"/>
    <lineage>
        <taxon>Eukaryota</taxon>
        <taxon>Fungi</taxon>
        <taxon>Dikarya</taxon>
        <taxon>Ascomycota</taxon>
        <taxon>Pezizomycotina</taxon>
        <taxon>Sordariomycetes</taxon>
        <taxon>Hypocreomycetidae</taxon>
        <taxon>Hypocreales</taxon>
        <taxon>Bionectriaceae</taxon>
        <taxon>Clonostachys</taxon>
    </lineage>
</organism>
<dbReference type="AlphaFoldDB" id="A0A9N9VTH5"/>
<sequence length="89" mass="9859">MLLFQIGQIPFLTNQPLKNPGLSSSLSPVDVFTRNRMLARADPENLGDKELICNDRVLVVTVANMLAGSDTTTIILREIFDYLVKNPAI</sequence>
<protein>
    <submittedName>
        <fullName evidence="1">Uncharacterized protein</fullName>
    </submittedName>
</protein>
<gene>
    <name evidence="1" type="ORF">CRHIZ90672A_00014301</name>
</gene>
<dbReference type="GO" id="GO:0004497">
    <property type="term" value="F:monooxygenase activity"/>
    <property type="evidence" value="ECO:0007669"/>
    <property type="project" value="InterPro"/>
</dbReference>
<evidence type="ECO:0000313" key="2">
    <source>
        <dbReference type="Proteomes" id="UP000696573"/>
    </source>
</evidence>